<dbReference type="InterPro" id="IPR011009">
    <property type="entry name" value="Kinase-like_dom_sf"/>
</dbReference>
<dbReference type="PANTHER" id="PTHR24351">
    <property type="entry name" value="RIBOSOMAL PROTEIN S6 KINASE"/>
    <property type="match status" value="1"/>
</dbReference>
<feature type="domain" description="AGC-kinase C-terminal" evidence="10">
    <location>
        <begin position="536"/>
        <end position="645"/>
    </location>
</feature>
<evidence type="ECO:0000256" key="1">
    <source>
        <dbReference type="ARBA" id="ARBA00022527"/>
    </source>
</evidence>
<keyword evidence="6 7" id="KW-0067">ATP-binding</keyword>
<feature type="compositionally biased region" description="Polar residues" evidence="8">
    <location>
        <begin position="686"/>
        <end position="697"/>
    </location>
</feature>
<feature type="binding site" evidence="7">
    <location>
        <position position="269"/>
    </location>
    <ligand>
        <name>ATP</name>
        <dbReference type="ChEBI" id="CHEBI:30616"/>
    </ligand>
</feature>
<keyword evidence="1" id="KW-0723">Serine/threonine-protein kinase</keyword>
<dbReference type="PROSITE" id="PS00107">
    <property type="entry name" value="PROTEIN_KINASE_ATP"/>
    <property type="match status" value="1"/>
</dbReference>
<name>A0A9P6ECX6_9AGAR</name>
<feature type="region of interest" description="Disordered" evidence="8">
    <location>
        <begin position="672"/>
        <end position="697"/>
    </location>
</feature>
<dbReference type="PROSITE" id="PS00108">
    <property type="entry name" value="PROTEIN_KINASE_ST"/>
    <property type="match status" value="1"/>
</dbReference>
<evidence type="ECO:0000259" key="10">
    <source>
        <dbReference type="PROSITE" id="PS51285"/>
    </source>
</evidence>
<organism evidence="11 12">
    <name type="scientific">Crepidotus variabilis</name>
    <dbReference type="NCBI Taxonomy" id="179855"/>
    <lineage>
        <taxon>Eukaryota</taxon>
        <taxon>Fungi</taxon>
        <taxon>Dikarya</taxon>
        <taxon>Basidiomycota</taxon>
        <taxon>Agaricomycotina</taxon>
        <taxon>Agaricomycetes</taxon>
        <taxon>Agaricomycetidae</taxon>
        <taxon>Agaricales</taxon>
        <taxon>Agaricineae</taxon>
        <taxon>Crepidotaceae</taxon>
        <taxon>Crepidotus</taxon>
    </lineage>
</organism>
<feature type="domain" description="Protein kinase" evidence="9">
    <location>
        <begin position="240"/>
        <end position="535"/>
    </location>
</feature>
<evidence type="ECO:0000256" key="2">
    <source>
        <dbReference type="ARBA" id="ARBA00022553"/>
    </source>
</evidence>
<evidence type="ECO:0000256" key="3">
    <source>
        <dbReference type="ARBA" id="ARBA00022679"/>
    </source>
</evidence>
<evidence type="ECO:0000256" key="5">
    <source>
        <dbReference type="ARBA" id="ARBA00022777"/>
    </source>
</evidence>
<dbReference type="OrthoDB" id="68483at2759"/>
<gene>
    <name evidence="11" type="ORF">CPB83DRAFT_837105</name>
</gene>
<protein>
    <submittedName>
        <fullName evidence="11">Kinase-like domain-containing protein</fullName>
    </submittedName>
</protein>
<dbReference type="Pfam" id="PF00069">
    <property type="entry name" value="Pkinase"/>
    <property type="match status" value="2"/>
</dbReference>
<evidence type="ECO:0000256" key="7">
    <source>
        <dbReference type="PROSITE-ProRule" id="PRU10141"/>
    </source>
</evidence>
<keyword evidence="12" id="KW-1185">Reference proteome</keyword>
<evidence type="ECO:0000259" key="9">
    <source>
        <dbReference type="PROSITE" id="PS50011"/>
    </source>
</evidence>
<dbReference type="Proteomes" id="UP000807306">
    <property type="component" value="Unassembled WGS sequence"/>
</dbReference>
<sequence>MTNIFSSKSSPRAKGPFLQAFLSVFAKKGGGSKVNAASVPLGKPKPFNGLKKKFAVLLGGGKRKQGREHNLALVLPYTPAFGIERRNVNEWRAFVLKQAMQMLSRGVQETEEEREVRIFNEEKFEALHDETVFDLPRAIRYELTSLETFKRKLIDIYKMVTVDFSALDSTPLNAATSLEPIELLPSPKASQSNKFKLLKPINEETAYRGLFYNAPVRALSESLADRIEETTKGTCRHLGYALEQFLGGGSSAQVFSARERYSNRLFALKIAPKVWPENRAEKLVFREAKINAKLELCPWVATVEASWHDDRYYFFLMNLCPSDLQSEISVYGVIDPIRAQFYAVEMFLALEAIHAQGIVHRDIKPGNILITREGHLVLSDFGLAKDFHCVPTRRERLWQPYWMIPINKCEEDALESYYPPGSIEDVLTFATNEVLGTPQFMAPEVWKHHPYSFGADYWSAAVCLYYMVTGELPWERWQTEADAVDTLRHKILYLNIGFTDMDDVDDAAKSFLYQMLEKLPQDRLPIDKIAKHPYFEGLDWSKMRRQEVPPPWVPNFEIGHTNKWGGSYASVFIPGNLFRDKSDYISHHFNFVSRDKRQQILRLFSDEAKPKTPSSSTSTATSLPTESSYFDAVSNVGSLDVLSSECDLQASNKTIRAWKATSYIRTIRAKCPINSPAKPPSGQHELGSTTTLSSPQA</sequence>
<keyword evidence="4 7" id="KW-0547">Nucleotide-binding</keyword>
<proteinExistence type="predicted"/>
<keyword evidence="3" id="KW-0808">Transferase</keyword>
<keyword evidence="5 11" id="KW-0418">Kinase</keyword>
<dbReference type="Gene3D" id="3.30.200.20">
    <property type="entry name" value="Phosphorylase Kinase, domain 1"/>
    <property type="match status" value="1"/>
</dbReference>
<accession>A0A9P6ECX6</accession>
<dbReference type="InterPro" id="IPR017441">
    <property type="entry name" value="Protein_kinase_ATP_BS"/>
</dbReference>
<dbReference type="InterPro" id="IPR008271">
    <property type="entry name" value="Ser/Thr_kinase_AS"/>
</dbReference>
<evidence type="ECO:0000313" key="12">
    <source>
        <dbReference type="Proteomes" id="UP000807306"/>
    </source>
</evidence>
<dbReference type="GO" id="GO:0004674">
    <property type="term" value="F:protein serine/threonine kinase activity"/>
    <property type="evidence" value="ECO:0007669"/>
    <property type="project" value="UniProtKB-KW"/>
</dbReference>
<dbReference type="InterPro" id="IPR000961">
    <property type="entry name" value="AGC-kinase_C"/>
</dbReference>
<dbReference type="EMBL" id="MU157867">
    <property type="protein sequence ID" value="KAF9526806.1"/>
    <property type="molecule type" value="Genomic_DNA"/>
</dbReference>
<dbReference type="PROSITE" id="PS50011">
    <property type="entry name" value="PROTEIN_KINASE_DOM"/>
    <property type="match status" value="1"/>
</dbReference>
<keyword evidence="2" id="KW-0597">Phosphoprotein</keyword>
<dbReference type="InterPro" id="IPR000719">
    <property type="entry name" value="Prot_kinase_dom"/>
</dbReference>
<dbReference type="PROSITE" id="PS51285">
    <property type="entry name" value="AGC_KINASE_CTER"/>
    <property type="match status" value="1"/>
</dbReference>
<evidence type="ECO:0000256" key="8">
    <source>
        <dbReference type="SAM" id="MobiDB-lite"/>
    </source>
</evidence>
<evidence type="ECO:0000256" key="4">
    <source>
        <dbReference type="ARBA" id="ARBA00022741"/>
    </source>
</evidence>
<evidence type="ECO:0000256" key="6">
    <source>
        <dbReference type="ARBA" id="ARBA00022840"/>
    </source>
</evidence>
<dbReference type="AlphaFoldDB" id="A0A9P6ECX6"/>
<dbReference type="SUPFAM" id="SSF56112">
    <property type="entry name" value="Protein kinase-like (PK-like)"/>
    <property type="match status" value="1"/>
</dbReference>
<reference evidence="11" key="1">
    <citation type="submission" date="2020-11" db="EMBL/GenBank/DDBJ databases">
        <authorList>
            <consortium name="DOE Joint Genome Institute"/>
            <person name="Ahrendt S."/>
            <person name="Riley R."/>
            <person name="Andreopoulos W."/>
            <person name="Labutti K."/>
            <person name="Pangilinan J."/>
            <person name="Ruiz-Duenas F.J."/>
            <person name="Barrasa J.M."/>
            <person name="Sanchez-Garcia M."/>
            <person name="Camarero S."/>
            <person name="Miyauchi S."/>
            <person name="Serrano A."/>
            <person name="Linde D."/>
            <person name="Babiker R."/>
            <person name="Drula E."/>
            <person name="Ayuso-Fernandez I."/>
            <person name="Pacheco R."/>
            <person name="Padilla G."/>
            <person name="Ferreira P."/>
            <person name="Barriuso J."/>
            <person name="Kellner H."/>
            <person name="Castanera R."/>
            <person name="Alfaro M."/>
            <person name="Ramirez L."/>
            <person name="Pisabarro A.G."/>
            <person name="Kuo A."/>
            <person name="Tritt A."/>
            <person name="Lipzen A."/>
            <person name="He G."/>
            <person name="Yan M."/>
            <person name="Ng V."/>
            <person name="Cullen D."/>
            <person name="Martin F."/>
            <person name="Rosso M.-N."/>
            <person name="Henrissat B."/>
            <person name="Hibbett D."/>
            <person name="Martinez A.T."/>
            <person name="Grigoriev I.V."/>
        </authorList>
    </citation>
    <scope>NUCLEOTIDE SEQUENCE</scope>
    <source>
        <strain evidence="11">CBS 506.95</strain>
    </source>
</reference>
<evidence type="ECO:0000313" key="11">
    <source>
        <dbReference type="EMBL" id="KAF9526806.1"/>
    </source>
</evidence>
<dbReference type="Gene3D" id="1.10.510.10">
    <property type="entry name" value="Transferase(Phosphotransferase) domain 1"/>
    <property type="match status" value="2"/>
</dbReference>
<dbReference type="GO" id="GO:0005524">
    <property type="term" value="F:ATP binding"/>
    <property type="evidence" value="ECO:0007669"/>
    <property type="project" value="UniProtKB-UniRule"/>
</dbReference>
<comment type="caution">
    <text evidence="11">The sequence shown here is derived from an EMBL/GenBank/DDBJ whole genome shotgun (WGS) entry which is preliminary data.</text>
</comment>
<dbReference type="SMART" id="SM00220">
    <property type="entry name" value="S_TKc"/>
    <property type="match status" value="1"/>
</dbReference>